<accession>A0A1T4XNS1</accession>
<comment type="catalytic activity">
    <reaction evidence="1">
        <text>2 6,7-dimethyl-8-(1-D-ribityl)lumazine + H(+) = 5-amino-6-(D-ribitylamino)uracil + riboflavin</text>
        <dbReference type="Rhea" id="RHEA:20772"/>
        <dbReference type="ChEBI" id="CHEBI:15378"/>
        <dbReference type="ChEBI" id="CHEBI:15934"/>
        <dbReference type="ChEBI" id="CHEBI:57986"/>
        <dbReference type="ChEBI" id="CHEBI:58201"/>
        <dbReference type="EC" id="2.5.1.9"/>
    </reaction>
</comment>
<dbReference type="FunFam" id="2.40.30.20:FF:000004">
    <property type="entry name" value="Riboflavin synthase, alpha subunit"/>
    <property type="match status" value="1"/>
</dbReference>
<keyword evidence="7" id="KW-0686">Riboflavin biosynthesis</keyword>
<dbReference type="NCBIfam" id="NF006767">
    <property type="entry name" value="PRK09289.1"/>
    <property type="match status" value="1"/>
</dbReference>
<dbReference type="Pfam" id="PF00677">
    <property type="entry name" value="Lum_binding"/>
    <property type="match status" value="2"/>
</dbReference>
<feature type="repeat" description="Lumazine-binding" evidence="11">
    <location>
        <begin position="1"/>
        <end position="97"/>
    </location>
</feature>
<feature type="domain" description="Lumazine-binding" evidence="12">
    <location>
        <begin position="98"/>
        <end position="194"/>
    </location>
</feature>
<evidence type="ECO:0000313" key="13">
    <source>
        <dbReference type="EMBL" id="SKA90778.1"/>
    </source>
</evidence>
<keyword evidence="8" id="KW-0808">Transferase</keyword>
<dbReference type="EMBL" id="FUYB01000019">
    <property type="protein sequence ID" value="SKA90778.1"/>
    <property type="molecule type" value="Genomic_DNA"/>
</dbReference>
<evidence type="ECO:0000259" key="12">
    <source>
        <dbReference type="PROSITE" id="PS51177"/>
    </source>
</evidence>
<evidence type="ECO:0000256" key="6">
    <source>
        <dbReference type="ARBA" id="ARBA00013950"/>
    </source>
</evidence>
<evidence type="ECO:0000256" key="5">
    <source>
        <dbReference type="ARBA" id="ARBA00012827"/>
    </source>
</evidence>
<keyword evidence="14" id="KW-1185">Reference proteome</keyword>
<keyword evidence="9" id="KW-0677">Repeat</keyword>
<comment type="pathway">
    <text evidence="3">Cofactor biosynthesis; riboflavin biosynthesis; riboflavin from 2-hydroxy-3-oxobutyl phosphate and 5-amino-6-(D-ribitylamino)uracil: step 2/2.</text>
</comment>
<organism evidence="13 14">
    <name type="scientific">Thiothrix eikelboomii</name>
    <dbReference type="NCBI Taxonomy" id="92487"/>
    <lineage>
        <taxon>Bacteria</taxon>
        <taxon>Pseudomonadati</taxon>
        <taxon>Pseudomonadota</taxon>
        <taxon>Gammaproteobacteria</taxon>
        <taxon>Thiotrichales</taxon>
        <taxon>Thiotrichaceae</taxon>
        <taxon>Thiothrix</taxon>
    </lineage>
</organism>
<evidence type="ECO:0000256" key="11">
    <source>
        <dbReference type="PROSITE-ProRule" id="PRU00524"/>
    </source>
</evidence>
<dbReference type="InterPro" id="IPR026017">
    <property type="entry name" value="Lumazine-bd_dom"/>
</dbReference>
<dbReference type="STRING" id="92487.SAMN02745130_03186"/>
<dbReference type="EC" id="2.5.1.9" evidence="5 10"/>
<comment type="subunit">
    <text evidence="4">Homotrimer.</text>
</comment>
<dbReference type="NCBIfam" id="NF009566">
    <property type="entry name" value="PRK13020.1"/>
    <property type="match status" value="1"/>
</dbReference>
<dbReference type="Gene3D" id="2.40.30.20">
    <property type="match status" value="2"/>
</dbReference>
<dbReference type="CDD" id="cd00402">
    <property type="entry name" value="Riboflavin_synthase_like"/>
    <property type="match status" value="1"/>
</dbReference>
<dbReference type="AlphaFoldDB" id="A0A1T4XNS1"/>
<evidence type="ECO:0000256" key="3">
    <source>
        <dbReference type="ARBA" id="ARBA00004887"/>
    </source>
</evidence>
<evidence type="ECO:0000256" key="7">
    <source>
        <dbReference type="ARBA" id="ARBA00022619"/>
    </source>
</evidence>
<dbReference type="OrthoDB" id="9788537at2"/>
<feature type="domain" description="Lumazine-binding" evidence="12">
    <location>
        <begin position="1"/>
        <end position="97"/>
    </location>
</feature>
<protein>
    <recommendedName>
        <fullName evidence="6 10">Riboflavin synthase</fullName>
        <ecNumber evidence="5 10">2.5.1.9</ecNumber>
    </recommendedName>
</protein>
<reference evidence="13 14" key="1">
    <citation type="submission" date="2017-02" db="EMBL/GenBank/DDBJ databases">
        <authorList>
            <person name="Peterson S.W."/>
        </authorList>
    </citation>
    <scope>NUCLEOTIDE SEQUENCE [LARGE SCALE GENOMIC DNA]</scope>
    <source>
        <strain evidence="13 14">ATCC 49788</strain>
    </source>
</reference>
<sequence length="219" mass="23236">MFTGIIQAIGQIRAMQAIGGDLRLTIATGKLELSDVQLGDSIAVNGVCLTAVVLEDSSFSADVSRETLSLTSLGQLNLGASVNLEKALTLSTRLGGHLVSGHVDGLGEVISRYEDARSVRFRLKAPDQLAKYIAAKGSICVDGTSLTVNKVDGAFFELNIVPHTLQETIMSEYRAGSKVNLEVDVVARYLERLLLGDQAAEMPAGGITEAFLAEHGFLS</sequence>
<evidence type="ECO:0000256" key="10">
    <source>
        <dbReference type="NCBIfam" id="TIGR00187"/>
    </source>
</evidence>
<comment type="function">
    <text evidence="2">Catalyzes the dismutation of two molecules of 6,7-dimethyl-8-ribityllumazine, resulting in the formation of riboflavin and 5-amino-6-(D-ribitylamino)uracil.</text>
</comment>
<dbReference type="InterPro" id="IPR001783">
    <property type="entry name" value="Lumazine-bd"/>
</dbReference>
<dbReference type="Proteomes" id="UP000190460">
    <property type="component" value="Unassembled WGS sequence"/>
</dbReference>
<dbReference type="FunFam" id="2.40.30.20:FF:000003">
    <property type="entry name" value="Riboflavin synthase, alpha subunit"/>
    <property type="match status" value="1"/>
</dbReference>
<evidence type="ECO:0000256" key="1">
    <source>
        <dbReference type="ARBA" id="ARBA00000968"/>
    </source>
</evidence>
<proteinExistence type="predicted"/>
<evidence type="ECO:0000256" key="9">
    <source>
        <dbReference type="ARBA" id="ARBA00022737"/>
    </source>
</evidence>
<dbReference type="SUPFAM" id="SSF63380">
    <property type="entry name" value="Riboflavin synthase domain-like"/>
    <property type="match status" value="2"/>
</dbReference>
<name>A0A1T4XNS1_9GAMM</name>
<dbReference type="NCBIfam" id="TIGR00187">
    <property type="entry name" value="ribE"/>
    <property type="match status" value="1"/>
</dbReference>
<feature type="repeat" description="Lumazine-binding" evidence="11">
    <location>
        <begin position="98"/>
        <end position="194"/>
    </location>
</feature>
<dbReference type="GO" id="GO:0004746">
    <property type="term" value="F:riboflavin synthase activity"/>
    <property type="evidence" value="ECO:0007669"/>
    <property type="project" value="UniProtKB-UniRule"/>
</dbReference>
<evidence type="ECO:0000256" key="2">
    <source>
        <dbReference type="ARBA" id="ARBA00002803"/>
    </source>
</evidence>
<dbReference type="RefSeq" id="WP_078923620.1">
    <property type="nucleotide sequence ID" value="NZ_FUYB01000019.1"/>
</dbReference>
<dbReference type="PIRSF" id="PIRSF000498">
    <property type="entry name" value="Riboflavin_syn_A"/>
    <property type="match status" value="1"/>
</dbReference>
<gene>
    <name evidence="13" type="ORF">SAMN02745130_03186</name>
</gene>
<dbReference type="GO" id="GO:0009231">
    <property type="term" value="P:riboflavin biosynthetic process"/>
    <property type="evidence" value="ECO:0007669"/>
    <property type="project" value="UniProtKB-KW"/>
</dbReference>
<dbReference type="InterPro" id="IPR023366">
    <property type="entry name" value="ATP_synth_asu-like_sf"/>
</dbReference>
<evidence type="ECO:0000256" key="8">
    <source>
        <dbReference type="ARBA" id="ARBA00022679"/>
    </source>
</evidence>
<evidence type="ECO:0000256" key="4">
    <source>
        <dbReference type="ARBA" id="ARBA00011233"/>
    </source>
</evidence>
<dbReference type="PROSITE" id="PS51177">
    <property type="entry name" value="LUMAZINE_BIND"/>
    <property type="match status" value="2"/>
</dbReference>
<evidence type="ECO:0000313" key="14">
    <source>
        <dbReference type="Proteomes" id="UP000190460"/>
    </source>
</evidence>
<dbReference type="PANTHER" id="PTHR21098:SF12">
    <property type="entry name" value="RIBOFLAVIN SYNTHASE"/>
    <property type="match status" value="1"/>
</dbReference>
<dbReference type="PANTHER" id="PTHR21098">
    <property type="entry name" value="RIBOFLAVIN SYNTHASE ALPHA CHAIN"/>
    <property type="match status" value="1"/>
</dbReference>
<dbReference type="InterPro" id="IPR017938">
    <property type="entry name" value="Riboflavin_synthase-like_b-brl"/>
</dbReference>